<dbReference type="InParanoid" id="T1FD03"/>
<reference evidence="3" key="3">
    <citation type="submission" date="2015-06" db="UniProtKB">
        <authorList>
            <consortium name="EnsemblMetazoa"/>
        </authorList>
    </citation>
    <scope>IDENTIFICATION</scope>
</reference>
<feature type="region of interest" description="Disordered" evidence="1">
    <location>
        <begin position="467"/>
        <end position="587"/>
    </location>
</feature>
<dbReference type="GeneID" id="20206702"/>
<keyword evidence="4" id="KW-1185">Reference proteome</keyword>
<organism evidence="3 4">
    <name type="scientific">Helobdella robusta</name>
    <name type="common">Californian leech</name>
    <dbReference type="NCBI Taxonomy" id="6412"/>
    <lineage>
        <taxon>Eukaryota</taxon>
        <taxon>Metazoa</taxon>
        <taxon>Spiralia</taxon>
        <taxon>Lophotrochozoa</taxon>
        <taxon>Annelida</taxon>
        <taxon>Clitellata</taxon>
        <taxon>Hirudinea</taxon>
        <taxon>Rhynchobdellida</taxon>
        <taxon>Glossiphoniidae</taxon>
        <taxon>Helobdella</taxon>
    </lineage>
</organism>
<dbReference type="EnsemblMetazoa" id="HelroT178263">
    <property type="protein sequence ID" value="HelroP178263"/>
    <property type="gene ID" value="HelroG178263"/>
</dbReference>
<evidence type="ECO:0000313" key="3">
    <source>
        <dbReference type="EnsemblMetazoa" id="HelroP178263"/>
    </source>
</evidence>
<evidence type="ECO:0000256" key="1">
    <source>
        <dbReference type="SAM" id="MobiDB-lite"/>
    </source>
</evidence>
<feature type="compositionally biased region" description="Polar residues" evidence="1">
    <location>
        <begin position="483"/>
        <end position="492"/>
    </location>
</feature>
<dbReference type="EMBL" id="AMQM01006350">
    <property type="status" value="NOT_ANNOTATED_CDS"/>
    <property type="molecule type" value="Genomic_DNA"/>
</dbReference>
<reference evidence="4" key="1">
    <citation type="submission" date="2012-12" db="EMBL/GenBank/DDBJ databases">
        <authorList>
            <person name="Hellsten U."/>
            <person name="Grimwood J."/>
            <person name="Chapman J.A."/>
            <person name="Shapiro H."/>
            <person name="Aerts A."/>
            <person name="Otillar R.P."/>
            <person name="Terry A.Y."/>
            <person name="Boore J.L."/>
            <person name="Simakov O."/>
            <person name="Marletaz F."/>
            <person name="Cho S.-J."/>
            <person name="Edsinger-Gonzales E."/>
            <person name="Havlak P."/>
            <person name="Kuo D.-H."/>
            <person name="Larsson T."/>
            <person name="Lv J."/>
            <person name="Arendt D."/>
            <person name="Savage R."/>
            <person name="Osoegawa K."/>
            <person name="de Jong P."/>
            <person name="Lindberg D.R."/>
            <person name="Seaver E.C."/>
            <person name="Weisblat D.A."/>
            <person name="Putnam N.H."/>
            <person name="Grigoriev I.V."/>
            <person name="Rokhsar D.S."/>
        </authorList>
    </citation>
    <scope>NUCLEOTIDE SEQUENCE</scope>
</reference>
<evidence type="ECO:0000313" key="4">
    <source>
        <dbReference type="Proteomes" id="UP000015101"/>
    </source>
</evidence>
<feature type="region of interest" description="Disordered" evidence="1">
    <location>
        <begin position="83"/>
        <end position="138"/>
    </location>
</feature>
<name>T1FD03_HELRO</name>
<feature type="compositionally biased region" description="Low complexity" evidence="1">
    <location>
        <begin position="84"/>
        <end position="95"/>
    </location>
</feature>
<sequence>MVAVNQQEMNQQQQQQLLQSLVLECCVGENSPNANKFTLAEMASTDSQTIPTQGIVHKKQRNLNSPAIMSSLIPLMSPYSTLESPSVSATLSSSSPFEPLETSTPVRRSRSQSVRPTSLSETSLSVRRSRSLSVQPTDTCGDVKKVVEIHEMKISEEEKLRLVMEQSNEWMNRQSYDSIEPQNYGSKNSFKPWNPPKTSRLVPAFLRQSSNILPPNFRPPPIEKTKNFDDDEDDDDGIYVHIAPVDTIMERHGNRLREYFALTVIHDVPADLIEEVESMYYKEYVYRDLYGSLFIFKHKIELFVQNYGAHNLWLKDPHHHIYTENDFRWSSRLNTEKFSQKNVQVKIFCKQCDGNKLPFQPKQQVQQPQKAQSPQKQQAQPQKLVELLDPAIISHSTTPPSEPTDPVSRKVQPTQENEFFDPAIIFQSNTPPPEPVKFDSFEYFDPAIVDCSSMPARGFSIPAPHKYNETPCDQPKQKREIQNKSTITTTSKRAPKKNNNKGNKVNNFDRTKCSSMPAHGFSIPAPHKYNETPCDQSKQKREIQNKSAITTTSKRAPKKNNNKGNKDNNFDRTKGTRNNSQRKNFKI</sequence>
<feature type="compositionally biased region" description="Low complexity" evidence="1">
    <location>
        <begin position="102"/>
        <end position="134"/>
    </location>
</feature>
<dbReference type="EMBL" id="KB097417">
    <property type="protein sequence ID" value="ESN97154.1"/>
    <property type="molecule type" value="Genomic_DNA"/>
</dbReference>
<feature type="region of interest" description="Disordered" evidence="1">
    <location>
        <begin position="359"/>
        <end position="382"/>
    </location>
</feature>
<dbReference type="HOGENOM" id="CLU_464840_0_0_1"/>
<evidence type="ECO:0000313" key="2">
    <source>
        <dbReference type="EMBL" id="ESN97154.1"/>
    </source>
</evidence>
<feature type="compositionally biased region" description="Polar residues" evidence="1">
    <location>
        <begin position="576"/>
        <end position="587"/>
    </location>
</feature>
<feature type="compositionally biased region" description="Polar residues" evidence="1">
    <location>
        <begin position="545"/>
        <end position="554"/>
    </location>
</feature>
<proteinExistence type="predicted"/>
<reference evidence="2 4" key="2">
    <citation type="journal article" date="2013" name="Nature">
        <title>Insights into bilaterian evolution from three spiralian genomes.</title>
        <authorList>
            <person name="Simakov O."/>
            <person name="Marletaz F."/>
            <person name="Cho S.J."/>
            <person name="Edsinger-Gonzales E."/>
            <person name="Havlak P."/>
            <person name="Hellsten U."/>
            <person name="Kuo D.H."/>
            <person name="Larsson T."/>
            <person name="Lv J."/>
            <person name="Arendt D."/>
            <person name="Savage R."/>
            <person name="Osoegawa K."/>
            <person name="de Jong P."/>
            <person name="Grimwood J."/>
            <person name="Chapman J.A."/>
            <person name="Shapiro H."/>
            <person name="Aerts A."/>
            <person name="Otillar R.P."/>
            <person name="Terry A.Y."/>
            <person name="Boore J.L."/>
            <person name="Grigoriev I.V."/>
            <person name="Lindberg D.R."/>
            <person name="Seaver E.C."/>
            <person name="Weisblat D.A."/>
            <person name="Putnam N.H."/>
            <person name="Rokhsar D.S."/>
        </authorList>
    </citation>
    <scope>NUCLEOTIDE SEQUENCE</scope>
</reference>
<accession>T1FD03</accession>
<dbReference type="RefSeq" id="XP_009024652.1">
    <property type="nucleotide sequence ID" value="XM_009026404.1"/>
</dbReference>
<gene>
    <name evidence="3" type="primary">20206702</name>
    <name evidence="2" type="ORF">HELRODRAFT_178263</name>
</gene>
<dbReference type="CTD" id="20206702"/>
<feature type="compositionally biased region" description="Low complexity" evidence="1">
    <location>
        <begin position="360"/>
        <end position="382"/>
    </location>
</feature>
<protein>
    <submittedName>
        <fullName evidence="2 3">Uncharacterized protein</fullName>
    </submittedName>
</protein>
<feature type="compositionally biased region" description="Basic and acidic residues" evidence="1">
    <location>
        <begin position="564"/>
        <end position="574"/>
    </location>
</feature>
<dbReference type="Proteomes" id="UP000015101">
    <property type="component" value="Unassembled WGS sequence"/>
</dbReference>
<dbReference type="AlphaFoldDB" id="T1FD03"/>
<dbReference type="KEGG" id="hro:HELRODRAFT_178263"/>